<dbReference type="Proteomes" id="UP000035268">
    <property type="component" value="Chromosome"/>
</dbReference>
<evidence type="ECO:0000313" key="2">
    <source>
        <dbReference type="EMBL" id="AKJ64560.1"/>
    </source>
</evidence>
<dbReference type="EMBL" id="CP010904">
    <property type="protein sequence ID" value="AKJ64560.1"/>
    <property type="molecule type" value="Genomic_DNA"/>
</dbReference>
<accession>A0A0G3EIB9</accession>
<dbReference type="RefSeq" id="WP_052881883.1">
    <property type="nucleotide sequence ID" value="NZ_CP010904.1"/>
</dbReference>
<reference evidence="3" key="1">
    <citation type="submission" date="2015-02" db="EMBL/GenBank/DDBJ databases">
        <title>Description and complete genome sequence of the first cultured representative of the subdivision 5 of the Verrucomicrobia phylum.</title>
        <authorList>
            <person name="Spring S."/>
            <person name="Bunk B."/>
            <person name="Sproer C."/>
            <person name="Klenk H.-P."/>
        </authorList>
    </citation>
    <scope>NUCLEOTIDE SEQUENCE [LARGE SCALE GENOMIC DNA]</scope>
    <source>
        <strain evidence="3">L21-Fru-AB</strain>
    </source>
</reference>
<protein>
    <recommendedName>
        <fullName evidence="4">Glutaredoxin domain-containing protein</fullName>
    </recommendedName>
</protein>
<dbReference type="STRING" id="1307763.L21SP4_01312"/>
<reference evidence="2 3" key="2">
    <citation type="journal article" date="2016" name="ISME J.">
        <title>Characterization of the first cultured representative of Verrucomicrobia subdivision 5 indicates the proposal of a novel phylum.</title>
        <authorList>
            <person name="Spring S."/>
            <person name="Bunk B."/>
            <person name="Sproer C."/>
            <person name="Schumann P."/>
            <person name="Rohde M."/>
            <person name="Tindall B.J."/>
            <person name="Klenk H.P."/>
        </authorList>
    </citation>
    <scope>NUCLEOTIDE SEQUENCE [LARGE SCALE GENOMIC DNA]</scope>
    <source>
        <strain evidence="2 3">L21-Fru-AB</strain>
    </source>
</reference>
<evidence type="ECO:0008006" key="4">
    <source>
        <dbReference type="Google" id="ProtNLM"/>
    </source>
</evidence>
<dbReference type="OrthoDB" id="9791107at2"/>
<feature type="region of interest" description="Disordered" evidence="1">
    <location>
        <begin position="72"/>
        <end position="102"/>
    </location>
</feature>
<proteinExistence type="predicted"/>
<sequence length="131" mass="14820">MMTAYRVTVFGKQNCDKCKALNRRLDKELKRDGMAEFEKEYVDLDTEQGLVRFCEAECINPQRIPAMLVARRDEQSGRYEPIPAPSAETEGPDPSRLGPVLGLQTDYSERGRGILKPETIRGVLNEARETS</sequence>
<gene>
    <name evidence="2" type="ORF">L21SP4_01312</name>
</gene>
<name>A0A0G3EIB9_9BACT</name>
<organism evidence="2 3">
    <name type="scientific">Kiritimatiella glycovorans</name>
    <dbReference type="NCBI Taxonomy" id="1307763"/>
    <lineage>
        <taxon>Bacteria</taxon>
        <taxon>Pseudomonadati</taxon>
        <taxon>Kiritimatiellota</taxon>
        <taxon>Kiritimatiellia</taxon>
        <taxon>Kiritimatiellales</taxon>
        <taxon>Kiritimatiellaceae</taxon>
        <taxon>Kiritimatiella</taxon>
    </lineage>
</organism>
<dbReference type="KEGG" id="vbl:L21SP4_01312"/>
<evidence type="ECO:0000256" key="1">
    <source>
        <dbReference type="SAM" id="MobiDB-lite"/>
    </source>
</evidence>
<dbReference type="AlphaFoldDB" id="A0A0G3EIB9"/>
<evidence type="ECO:0000313" key="3">
    <source>
        <dbReference type="Proteomes" id="UP000035268"/>
    </source>
</evidence>
<keyword evidence="3" id="KW-1185">Reference proteome</keyword>